<evidence type="ECO:0000256" key="9">
    <source>
        <dbReference type="ARBA" id="ARBA00023002"/>
    </source>
</evidence>
<dbReference type="InterPro" id="IPR017941">
    <property type="entry name" value="Rieske_2Fe-2S"/>
</dbReference>
<gene>
    <name evidence="14" type="ORF">BJX68DRAFT_254147</name>
</gene>
<dbReference type="PROSITE" id="PS51296">
    <property type="entry name" value="RIESKE"/>
    <property type="match status" value="1"/>
</dbReference>
<evidence type="ECO:0000256" key="5">
    <source>
        <dbReference type="ARBA" id="ARBA00012763"/>
    </source>
</evidence>
<evidence type="ECO:0000256" key="8">
    <source>
        <dbReference type="ARBA" id="ARBA00022723"/>
    </source>
</evidence>
<organism evidence="14 15">
    <name type="scientific">Aspergillus pseudodeflectus</name>
    <dbReference type="NCBI Taxonomy" id="176178"/>
    <lineage>
        <taxon>Eukaryota</taxon>
        <taxon>Fungi</taxon>
        <taxon>Dikarya</taxon>
        <taxon>Ascomycota</taxon>
        <taxon>Pezizomycotina</taxon>
        <taxon>Eurotiomycetes</taxon>
        <taxon>Eurotiomycetidae</taxon>
        <taxon>Eurotiales</taxon>
        <taxon>Aspergillaceae</taxon>
        <taxon>Aspergillus</taxon>
        <taxon>Aspergillus subgen. Nidulantes</taxon>
    </lineage>
</organism>
<evidence type="ECO:0000256" key="7">
    <source>
        <dbReference type="ARBA" id="ARBA00022714"/>
    </source>
</evidence>
<evidence type="ECO:0000313" key="15">
    <source>
        <dbReference type="Proteomes" id="UP001610444"/>
    </source>
</evidence>
<comment type="caution">
    <text evidence="14">The sequence shown here is derived from an EMBL/GenBank/DDBJ whole genome shotgun (WGS) entry which is preliminary data.</text>
</comment>
<evidence type="ECO:0000256" key="1">
    <source>
        <dbReference type="ARBA" id="ARBA00001962"/>
    </source>
</evidence>
<evidence type="ECO:0000256" key="3">
    <source>
        <dbReference type="ARBA" id="ARBA00004866"/>
    </source>
</evidence>
<dbReference type="SUPFAM" id="SSF50022">
    <property type="entry name" value="ISP domain"/>
    <property type="match status" value="1"/>
</dbReference>
<sequence>MSLIDSKIFHDIASDLNIPIKGAGLCSAYLGFRGQMKSHEDDAQALPSSWYRTPALFNLERRALFSKRWLLVTHKMRITEPGDYLSFEIAGFPFLLCIDRQGVLRGFHNVCRHRAFPVVGNDSGKASILACKYHGWSYGLNGNLAKAPKYETIPDFDKKRNGLFPIHIHVDKRGFIWVNLDAGERPSVPWSTEYLGADEQERLDDFKMNEYSFDHAWTMNGEFNWKTLLDNYNECYHCSVAHPGIAAVSNLSTYKVEAQGGYIKHFVEDKPGYDSQMKVAPTFLFPNVTVTMTTHYFYLMRVNPTSATTTILQYEVYRHKDAPTEVFDELDAFFKQVEGEDKQLCEGAQRNLNAGVYVNGVLHPSTEKGVLYFQTLVRSALLKHREAEEAEGREIWPSVNKVQEGTKTRSELDFCVKLDCGADEGLAW</sequence>
<dbReference type="Gene3D" id="2.102.10.10">
    <property type="entry name" value="Rieske [2Fe-2S] iron-sulphur domain"/>
    <property type="match status" value="1"/>
</dbReference>
<dbReference type="InterPro" id="IPR036922">
    <property type="entry name" value="Rieske_2Fe-2S_sf"/>
</dbReference>
<dbReference type="Gene3D" id="3.90.380.10">
    <property type="entry name" value="Naphthalene 1,2-dioxygenase Alpha Subunit, Chain A, domain 1"/>
    <property type="match status" value="2"/>
</dbReference>
<comment type="pathway">
    <text evidence="3">Amine and polyamine biosynthesis; betaine biosynthesis via choline pathway; betaine aldehyde from choline (monooxygenase route): step 1/1.</text>
</comment>
<dbReference type="PANTHER" id="PTHR43756">
    <property type="entry name" value="CHOLINE MONOOXYGENASE, CHLOROPLASTIC"/>
    <property type="match status" value="1"/>
</dbReference>
<keyword evidence="8" id="KW-0479">Metal-binding</keyword>
<comment type="function">
    <text evidence="2">Catalyzes the first step of the osmoprotectant glycine betaine synthesis.</text>
</comment>
<dbReference type="Proteomes" id="UP001610444">
    <property type="component" value="Unassembled WGS sequence"/>
</dbReference>
<evidence type="ECO:0000256" key="12">
    <source>
        <dbReference type="ARBA" id="ARBA00049097"/>
    </source>
</evidence>
<proteinExistence type="inferred from homology"/>
<comment type="cofactor">
    <cofactor evidence="1">
        <name>Fe cation</name>
        <dbReference type="ChEBI" id="CHEBI:24875"/>
    </cofactor>
</comment>
<evidence type="ECO:0000256" key="11">
    <source>
        <dbReference type="ARBA" id="ARBA00023014"/>
    </source>
</evidence>
<dbReference type="EC" id="1.14.15.7" evidence="5"/>
<dbReference type="CDD" id="cd00680">
    <property type="entry name" value="RHO_alpha_C"/>
    <property type="match status" value="1"/>
</dbReference>
<dbReference type="PRINTS" id="PR00090">
    <property type="entry name" value="RNGDIOXGNASE"/>
</dbReference>
<dbReference type="CDD" id="cd03469">
    <property type="entry name" value="Rieske_RO_Alpha_N"/>
    <property type="match status" value="1"/>
</dbReference>
<evidence type="ECO:0000256" key="6">
    <source>
        <dbReference type="ARBA" id="ARBA00014931"/>
    </source>
</evidence>
<keyword evidence="10" id="KW-0408">Iron</keyword>
<evidence type="ECO:0000313" key="14">
    <source>
        <dbReference type="EMBL" id="KAL2853508.1"/>
    </source>
</evidence>
<evidence type="ECO:0000256" key="4">
    <source>
        <dbReference type="ARBA" id="ARBA00010848"/>
    </source>
</evidence>
<dbReference type="Pfam" id="PF00355">
    <property type="entry name" value="Rieske"/>
    <property type="match status" value="1"/>
</dbReference>
<reference evidence="14 15" key="1">
    <citation type="submission" date="2024-07" db="EMBL/GenBank/DDBJ databases">
        <title>Section-level genome sequencing and comparative genomics of Aspergillus sections Usti and Cavernicolus.</title>
        <authorList>
            <consortium name="Lawrence Berkeley National Laboratory"/>
            <person name="Nybo J.L."/>
            <person name="Vesth T.C."/>
            <person name="Theobald S."/>
            <person name="Frisvad J.C."/>
            <person name="Larsen T.O."/>
            <person name="Kjaerboelling I."/>
            <person name="Rothschild-Mancinelli K."/>
            <person name="Lyhne E.K."/>
            <person name="Kogle M.E."/>
            <person name="Barry K."/>
            <person name="Clum A."/>
            <person name="Na H."/>
            <person name="Ledsgaard L."/>
            <person name="Lin J."/>
            <person name="Lipzen A."/>
            <person name="Kuo A."/>
            <person name="Riley R."/>
            <person name="Mondo S."/>
            <person name="LaButti K."/>
            <person name="Haridas S."/>
            <person name="Pangalinan J."/>
            <person name="Salamov A.A."/>
            <person name="Simmons B.A."/>
            <person name="Magnuson J.K."/>
            <person name="Chen J."/>
            <person name="Drula E."/>
            <person name="Henrissat B."/>
            <person name="Wiebenga A."/>
            <person name="Lubbers R.J."/>
            <person name="Gomes A.C."/>
            <person name="Macurrencykelacurrency M.R."/>
            <person name="Stajich J."/>
            <person name="Grigoriev I.V."/>
            <person name="Mortensen U.H."/>
            <person name="De vries R.P."/>
            <person name="Baker S.E."/>
            <person name="Andersen M.R."/>
        </authorList>
    </citation>
    <scope>NUCLEOTIDE SEQUENCE [LARGE SCALE GENOMIC DNA]</scope>
    <source>
        <strain evidence="14 15">CBS 756.74</strain>
    </source>
</reference>
<comment type="catalytic activity">
    <reaction evidence="12">
        <text>choline + 2 reduced [2Fe-2S]-[ferredoxin] + O2 + 2 H(+) = betaine aldehyde hydrate + 2 oxidized [2Fe-2S]-[ferredoxin] + H2O</text>
        <dbReference type="Rhea" id="RHEA:17769"/>
        <dbReference type="Rhea" id="RHEA-COMP:10000"/>
        <dbReference type="Rhea" id="RHEA-COMP:10001"/>
        <dbReference type="ChEBI" id="CHEBI:15354"/>
        <dbReference type="ChEBI" id="CHEBI:15377"/>
        <dbReference type="ChEBI" id="CHEBI:15378"/>
        <dbReference type="ChEBI" id="CHEBI:15379"/>
        <dbReference type="ChEBI" id="CHEBI:15870"/>
        <dbReference type="ChEBI" id="CHEBI:33737"/>
        <dbReference type="ChEBI" id="CHEBI:33738"/>
        <dbReference type="EC" id="1.14.15.7"/>
    </reaction>
</comment>
<dbReference type="SUPFAM" id="SSF55961">
    <property type="entry name" value="Bet v1-like"/>
    <property type="match status" value="1"/>
</dbReference>
<keyword evidence="11" id="KW-0411">Iron-sulfur</keyword>
<dbReference type="Pfam" id="PF00848">
    <property type="entry name" value="Ring_hydroxyl_A"/>
    <property type="match status" value="2"/>
</dbReference>
<protein>
    <recommendedName>
        <fullName evidence="6">Choline monooxygenase, chloroplastic</fullName>
        <ecNumber evidence="5">1.14.15.7</ecNumber>
    </recommendedName>
</protein>
<dbReference type="PANTHER" id="PTHR43756:SF5">
    <property type="entry name" value="CHOLINE MONOOXYGENASE, CHLOROPLASTIC"/>
    <property type="match status" value="1"/>
</dbReference>
<accession>A0ABR4KMK5</accession>
<keyword evidence="7" id="KW-0001">2Fe-2S</keyword>
<keyword evidence="9" id="KW-0560">Oxidoreductase</keyword>
<comment type="similarity">
    <text evidence="4">Belongs to the choline monooxygenase family.</text>
</comment>
<evidence type="ECO:0000256" key="10">
    <source>
        <dbReference type="ARBA" id="ARBA00023004"/>
    </source>
</evidence>
<dbReference type="InterPro" id="IPR001663">
    <property type="entry name" value="Rng_hydr_dOase-A"/>
</dbReference>
<evidence type="ECO:0000256" key="2">
    <source>
        <dbReference type="ARBA" id="ARBA00002149"/>
    </source>
</evidence>
<keyword evidence="15" id="KW-1185">Reference proteome</keyword>
<dbReference type="GeneID" id="98158013"/>
<dbReference type="RefSeq" id="XP_070900874.1">
    <property type="nucleotide sequence ID" value="XM_071042849.1"/>
</dbReference>
<feature type="domain" description="Rieske" evidence="13">
    <location>
        <begin position="71"/>
        <end position="156"/>
    </location>
</feature>
<dbReference type="EMBL" id="JBFXLR010000013">
    <property type="protein sequence ID" value="KAL2853508.1"/>
    <property type="molecule type" value="Genomic_DNA"/>
</dbReference>
<dbReference type="InterPro" id="IPR015879">
    <property type="entry name" value="Ring_hydroxy_dOase_asu_C_dom"/>
</dbReference>
<name>A0ABR4KMK5_9EURO</name>
<evidence type="ECO:0000259" key="13">
    <source>
        <dbReference type="PROSITE" id="PS51296"/>
    </source>
</evidence>